<dbReference type="Proteomes" id="UP000765509">
    <property type="component" value="Unassembled WGS sequence"/>
</dbReference>
<evidence type="ECO:0000313" key="2">
    <source>
        <dbReference type="Proteomes" id="UP000765509"/>
    </source>
</evidence>
<comment type="caution">
    <text evidence="1">The sequence shown here is derived from an EMBL/GenBank/DDBJ whole genome shotgun (WGS) entry which is preliminary data.</text>
</comment>
<evidence type="ECO:0000313" key="1">
    <source>
        <dbReference type="EMBL" id="MBW0493077.1"/>
    </source>
</evidence>
<accession>A0A9Q3H6K1</accession>
<proteinExistence type="predicted"/>
<dbReference type="AlphaFoldDB" id="A0A9Q3H6K1"/>
<protein>
    <submittedName>
        <fullName evidence="1">Uncharacterized protein</fullName>
    </submittedName>
</protein>
<organism evidence="1 2">
    <name type="scientific">Austropuccinia psidii MF-1</name>
    <dbReference type="NCBI Taxonomy" id="1389203"/>
    <lineage>
        <taxon>Eukaryota</taxon>
        <taxon>Fungi</taxon>
        <taxon>Dikarya</taxon>
        <taxon>Basidiomycota</taxon>
        <taxon>Pucciniomycotina</taxon>
        <taxon>Pucciniomycetes</taxon>
        <taxon>Pucciniales</taxon>
        <taxon>Sphaerophragmiaceae</taxon>
        <taxon>Austropuccinia</taxon>
    </lineage>
</organism>
<keyword evidence="2" id="KW-1185">Reference proteome</keyword>
<gene>
    <name evidence="1" type="ORF">O181_032792</name>
</gene>
<sequence>MTSEDLWPLSTYNNQKCHKWFYTQLCIFFDSNPMAPTSNGYFNIPQGHQGITSSRVFIKAKGQVSIPNTNESIKQSLVILMHIIPPREYWQFILKGDSRGSSKTIFQVSVLHQSTLATTFIQYSLDASRPVFSFIHHGKFIQPSSFPNFARYTLHEAVNKASRIKYRPAVSLKESSSQPFAYTSLL</sequence>
<dbReference type="EMBL" id="AVOT02011908">
    <property type="protein sequence ID" value="MBW0493077.1"/>
    <property type="molecule type" value="Genomic_DNA"/>
</dbReference>
<reference evidence="1" key="1">
    <citation type="submission" date="2021-03" db="EMBL/GenBank/DDBJ databases">
        <title>Draft genome sequence of rust myrtle Austropuccinia psidii MF-1, a brazilian biotype.</title>
        <authorList>
            <person name="Quecine M.C."/>
            <person name="Pachon D.M.R."/>
            <person name="Bonatelli M.L."/>
            <person name="Correr F.H."/>
            <person name="Franceschini L.M."/>
            <person name="Leite T.F."/>
            <person name="Margarido G.R.A."/>
            <person name="Almeida C.A."/>
            <person name="Ferrarezi J.A."/>
            <person name="Labate C.A."/>
        </authorList>
    </citation>
    <scope>NUCLEOTIDE SEQUENCE</scope>
    <source>
        <strain evidence="1">MF-1</strain>
    </source>
</reference>
<name>A0A9Q3H6K1_9BASI</name>